<evidence type="ECO:0000256" key="3">
    <source>
        <dbReference type="ARBA" id="ARBA00022833"/>
    </source>
</evidence>
<feature type="compositionally biased region" description="Basic and acidic residues" evidence="5">
    <location>
        <begin position="900"/>
        <end position="916"/>
    </location>
</feature>
<dbReference type="GO" id="GO:0008270">
    <property type="term" value="F:zinc ion binding"/>
    <property type="evidence" value="ECO:0007669"/>
    <property type="project" value="UniProtKB-KW"/>
</dbReference>
<reference evidence="7" key="1">
    <citation type="journal article" date="2023" name="PhytoFront">
        <title>Draft Genome Resources of Seven Strains of Tilletia horrida, Causal Agent of Kernel Smut of Rice.</title>
        <authorList>
            <person name="Khanal S."/>
            <person name="Antony Babu S."/>
            <person name="Zhou X.G."/>
        </authorList>
    </citation>
    <scope>NUCLEOTIDE SEQUENCE</scope>
    <source>
        <strain evidence="7">TX6</strain>
    </source>
</reference>
<keyword evidence="8" id="KW-1185">Reference proteome</keyword>
<dbReference type="GO" id="GO:0006355">
    <property type="term" value="P:regulation of DNA-templated transcription"/>
    <property type="evidence" value="ECO:0007669"/>
    <property type="project" value="InterPro"/>
</dbReference>
<gene>
    <name evidence="7" type="ORF">OC846_001599</name>
</gene>
<evidence type="ECO:0000259" key="6">
    <source>
        <dbReference type="PROSITE" id="PS50114"/>
    </source>
</evidence>
<evidence type="ECO:0000256" key="2">
    <source>
        <dbReference type="ARBA" id="ARBA00022771"/>
    </source>
</evidence>
<keyword evidence="2 4" id="KW-0863">Zinc-finger</keyword>
<evidence type="ECO:0000256" key="5">
    <source>
        <dbReference type="SAM" id="MobiDB-lite"/>
    </source>
</evidence>
<dbReference type="Pfam" id="PF00320">
    <property type="entry name" value="GATA"/>
    <property type="match status" value="1"/>
</dbReference>
<feature type="compositionally biased region" description="Low complexity" evidence="5">
    <location>
        <begin position="1070"/>
        <end position="1101"/>
    </location>
</feature>
<dbReference type="EMBL" id="JAPDMZ010000024">
    <property type="protein sequence ID" value="KAK0555728.1"/>
    <property type="molecule type" value="Genomic_DNA"/>
</dbReference>
<comment type="caution">
    <text evidence="7">The sequence shown here is derived from an EMBL/GenBank/DDBJ whole genome shotgun (WGS) entry which is preliminary data.</text>
</comment>
<dbReference type="InterPro" id="IPR052138">
    <property type="entry name" value="GATA_ZnFinger_Domain"/>
</dbReference>
<evidence type="ECO:0000313" key="8">
    <source>
        <dbReference type="Proteomes" id="UP001176517"/>
    </source>
</evidence>
<feature type="compositionally biased region" description="Basic and acidic residues" evidence="5">
    <location>
        <begin position="470"/>
        <end position="480"/>
    </location>
</feature>
<feature type="region of interest" description="Disordered" evidence="5">
    <location>
        <begin position="667"/>
        <end position="691"/>
    </location>
</feature>
<protein>
    <recommendedName>
        <fullName evidence="6">GATA-type domain-containing protein</fullName>
    </recommendedName>
</protein>
<organism evidence="7 8">
    <name type="scientific">Tilletia horrida</name>
    <dbReference type="NCBI Taxonomy" id="155126"/>
    <lineage>
        <taxon>Eukaryota</taxon>
        <taxon>Fungi</taxon>
        <taxon>Dikarya</taxon>
        <taxon>Basidiomycota</taxon>
        <taxon>Ustilaginomycotina</taxon>
        <taxon>Exobasidiomycetes</taxon>
        <taxon>Tilletiales</taxon>
        <taxon>Tilletiaceae</taxon>
        <taxon>Tilletia</taxon>
    </lineage>
</organism>
<dbReference type="PANTHER" id="PTHR47255">
    <property type="entry name" value="GATA TRANSCRIPTION FACTOR 22-RELATED"/>
    <property type="match status" value="1"/>
</dbReference>
<dbReference type="Gene3D" id="3.30.50.10">
    <property type="entry name" value="Erythroid Transcription Factor GATA-1, subunit A"/>
    <property type="match status" value="1"/>
</dbReference>
<dbReference type="Proteomes" id="UP001176517">
    <property type="component" value="Unassembled WGS sequence"/>
</dbReference>
<dbReference type="PROSITE" id="PS00344">
    <property type="entry name" value="GATA_ZN_FINGER_1"/>
    <property type="match status" value="1"/>
</dbReference>
<dbReference type="CDD" id="cd00202">
    <property type="entry name" value="ZnF_GATA"/>
    <property type="match status" value="1"/>
</dbReference>
<feature type="domain" description="GATA-type" evidence="6">
    <location>
        <begin position="856"/>
        <end position="891"/>
    </location>
</feature>
<feature type="region of interest" description="Disordered" evidence="5">
    <location>
        <begin position="536"/>
        <end position="555"/>
    </location>
</feature>
<dbReference type="PANTHER" id="PTHR47255:SF4">
    <property type="entry name" value="GATA ZINC FINGER DOMAIN-CONTAINING PROTEIN 12"/>
    <property type="match status" value="1"/>
</dbReference>
<evidence type="ECO:0000256" key="1">
    <source>
        <dbReference type="ARBA" id="ARBA00022723"/>
    </source>
</evidence>
<dbReference type="InterPro" id="IPR013088">
    <property type="entry name" value="Znf_NHR/GATA"/>
</dbReference>
<dbReference type="GO" id="GO:0043565">
    <property type="term" value="F:sequence-specific DNA binding"/>
    <property type="evidence" value="ECO:0007669"/>
    <property type="project" value="InterPro"/>
</dbReference>
<evidence type="ECO:0000256" key="4">
    <source>
        <dbReference type="PROSITE-ProRule" id="PRU00094"/>
    </source>
</evidence>
<dbReference type="SMART" id="SM00401">
    <property type="entry name" value="ZnF_GATA"/>
    <property type="match status" value="1"/>
</dbReference>
<proteinExistence type="predicted"/>
<feature type="compositionally biased region" description="Polar residues" evidence="5">
    <location>
        <begin position="667"/>
        <end position="689"/>
    </location>
</feature>
<dbReference type="InterPro" id="IPR000679">
    <property type="entry name" value="Znf_GATA"/>
</dbReference>
<evidence type="ECO:0000313" key="7">
    <source>
        <dbReference type="EMBL" id="KAK0555728.1"/>
    </source>
</evidence>
<dbReference type="AlphaFoldDB" id="A0AAN6GT12"/>
<feature type="region of interest" description="Disordered" evidence="5">
    <location>
        <begin position="1070"/>
        <end position="1104"/>
    </location>
</feature>
<feature type="region of interest" description="Disordered" evidence="5">
    <location>
        <begin position="438"/>
        <end position="480"/>
    </location>
</feature>
<accession>A0AAN6GT12</accession>
<keyword evidence="3" id="KW-0862">Zinc</keyword>
<dbReference type="SUPFAM" id="SSF57716">
    <property type="entry name" value="Glucocorticoid receptor-like (DNA-binding domain)"/>
    <property type="match status" value="1"/>
</dbReference>
<dbReference type="PROSITE" id="PS50114">
    <property type="entry name" value="GATA_ZN_FINGER_2"/>
    <property type="match status" value="1"/>
</dbReference>
<keyword evidence="1" id="KW-0479">Metal-binding</keyword>
<sequence length="1155" mass="120756">MPADFLLKTLADQAHSASARARCYWSILALPPQTQQDSHTELQANIDALEIIYVDPLLQAHLGPQAGDILTGQPFFQFVHSQDKPYAKQDMADLLGPARTTFGSVVRCRFATASSMRTKLNQKTESPLKARRTRATKQIDEQGPEDAINYPVVDLVVSYIGEGLALCFMHNIMDESPQDHDESHRTSWSNWCGVQPGSFTEAPEHIFQIIRSANNGSDILFSWPPPRLFPKLETTDNIASAQAASVVVNSPMAFYEDGSYFADDFASLAQGLNPSLFALSDASTTCTRRLRAKHTLTTDGLIRSIESVVIGYGDIIIAFFTNVSQERIAQIPTAPASRSHSINVPSVVPTPSQLQTGEANADLAAALEAQSQVALMSQSSTNLSPIFLQQTLSPKQAVFDLNGLGLLPTVFDEVTPQSAPAHILDFAEVKANPSFQPTTETAAAALRRSSDGSHLAPHSRSHTFDPSGSPEDRRMSTGDVHQRANSFNSSILSSTAAMSQYQQLMLDSEIDSAAAGRYRMDSYASFATAVNDTAYNGAWPSNGRQNSMASSSDTMCSPRQGFKWGSISAASAAPTHHDSLVSCSGATTALDAAALAAASAAATAASSKRRSRQETWPLARIEDEANAAPQHDSAAALAAALAAGVPLPSSERSRSFSAVVNHTDPSRLSVQTGGLNTTSSSNRLMSSTGPLDPSSAAATAAAAAAAVAAAASSASVTGSNDASAVSAFAYGVSGNSINASAAGSVSAAPTFSFGASPDIRPTIELPTIENPFGKNQGQTSSQPCQSQVELHSTGSPVVPLKTEHFDNAGPFVSTFGAHARATSAPGLALMGGIPQSQSQQLGAVLPQTSISYGYAPPAPKRCASCGTANSPEWRRGPTGHKTLCNACGLRYSRSVSRAKKRDEKRKASENLLRRSSEAATAATTAAAVSSAAVAAAAAVAQSKKKLAKSSPIEISRDAFVQDDEDMFTAGPTAQPMAGVVSTDGQSPPSFLIQPDGPDLSGTGATANLESGNMLGLEPPFLCSRASGSSATSISSAASSFYGGSFGIPVPGATEIPMFLGIDDAQGSSIRGSSASSLNTVSSSASHSFDKNNNNSSSNNKNGAEDETMQLGNMLQQSNHLFSMNVGMERANTADWALSTLSNLTSNEANEIEIAV</sequence>
<feature type="compositionally biased region" description="Polar residues" evidence="5">
    <location>
        <begin position="542"/>
        <end position="555"/>
    </location>
</feature>
<name>A0AAN6GT12_9BASI</name>
<feature type="region of interest" description="Disordered" evidence="5">
    <location>
        <begin position="895"/>
        <end position="919"/>
    </location>
</feature>